<evidence type="ECO:0000313" key="3">
    <source>
        <dbReference type="Proteomes" id="UP000813824"/>
    </source>
</evidence>
<reference evidence="2" key="1">
    <citation type="journal article" date="2021" name="New Phytol.">
        <title>Evolutionary innovations through gain and loss of genes in the ectomycorrhizal Boletales.</title>
        <authorList>
            <person name="Wu G."/>
            <person name="Miyauchi S."/>
            <person name="Morin E."/>
            <person name="Kuo A."/>
            <person name="Drula E."/>
            <person name="Varga T."/>
            <person name="Kohler A."/>
            <person name="Feng B."/>
            <person name="Cao Y."/>
            <person name="Lipzen A."/>
            <person name="Daum C."/>
            <person name="Hundley H."/>
            <person name="Pangilinan J."/>
            <person name="Johnson J."/>
            <person name="Barry K."/>
            <person name="LaButti K."/>
            <person name="Ng V."/>
            <person name="Ahrendt S."/>
            <person name="Min B."/>
            <person name="Choi I.G."/>
            <person name="Park H."/>
            <person name="Plett J.M."/>
            <person name="Magnuson J."/>
            <person name="Spatafora J.W."/>
            <person name="Nagy L.G."/>
            <person name="Henrissat B."/>
            <person name="Grigoriev I.V."/>
            <person name="Yang Z.L."/>
            <person name="Xu J."/>
            <person name="Martin F.M."/>
        </authorList>
    </citation>
    <scope>NUCLEOTIDE SEQUENCE</scope>
    <source>
        <strain evidence="2">KKN 215</strain>
    </source>
</reference>
<protein>
    <submittedName>
        <fullName evidence="2">Uncharacterized protein</fullName>
    </submittedName>
</protein>
<proteinExistence type="predicted"/>
<comment type="caution">
    <text evidence="2">The sequence shown here is derived from an EMBL/GenBank/DDBJ whole genome shotgun (WGS) entry which is preliminary data.</text>
</comment>
<accession>A0A8K0ULH3</accession>
<dbReference type="EMBL" id="JAEVFJ010000021">
    <property type="protein sequence ID" value="KAH8096973.1"/>
    <property type="molecule type" value="Genomic_DNA"/>
</dbReference>
<evidence type="ECO:0000256" key="1">
    <source>
        <dbReference type="SAM" id="MobiDB-lite"/>
    </source>
</evidence>
<organism evidence="2 3">
    <name type="scientific">Cristinia sonorae</name>
    <dbReference type="NCBI Taxonomy" id="1940300"/>
    <lineage>
        <taxon>Eukaryota</taxon>
        <taxon>Fungi</taxon>
        <taxon>Dikarya</taxon>
        <taxon>Basidiomycota</taxon>
        <taxon>Agaricomycotina</taxon>
        <taxon>Agaricomycetes</taxon>
        <taxon>Agaricomycetidae</taxon>
        <taxon>Agaricales</taxon>
        <taxon>Pleurotineae</taxon>
        <taxon>Stephanosporaceae</taxon>
        <taxon>Cristinia</taxon>
    </lineage>
</organism>
<name>A0A8K0ULH3_9AGAR</name>
<dbReference type="Proteomes" id="UP000813824">
    <property type="component" value="Unassembled WGS sequence"/>
</dbReference>
<sequence>MSGSGTTNLSIPPGMMEPTSDNDEAEGARADDSQAEDQLGTDFVVGGDDDDDREDGSSQ</sequence>
<dbReference type="AlphaFoldDB" id="A0A8K0ULH3"/>
<gene>
    <name evidence="2" type="ORF">BXZ70DRAFT_1009303</name>
</gene>
<feature type="compositionally biased region" description="Polar residues" evidence="1">
    <location>
        <begin position="1"/>
        <end position="10"/>
    </location>
</feature>
<evidence type="ECO:0000313" key="2">
    <source>
        <dbReference type="EMBL" id="KAH8096973.1"/>
    </source>
</evidence>
<keyword evidence="3" id="KW-1185">Reference proteome</keyword>
<feature type="compositionally biased region" description="Acidic residues" evidence="1">
    <location>
        <begin position="47"/>
        <end position="59"/>
    </location>
</feature>
<feature type="region of interest" description="Disordered" evidence="1">
    <location>
        <begin position="1"/>
        <end position="59"/>
    </location>
</feature>